<name>A0A418KPY9_9ACTN</name>
<dbReference type="EMBL" id="QUAL01000152">
    <property type="protein sequence ID" value="RIQ21275.1"/>
    <property type="molecule type" value="Genomic_DNA"/>
</dbReference>
<proteinExistence type="predicted"/>
<gene>
    <name evidence="2" type="ORF">DY240_15750</name>
</gene>
<protein>
    <submittedName>
        <fullName evidence="2">Uncharacterized protein</fullName>
    </submittedName>
</protein>
<keyword evidence="1" id="KW-0812">Transmembrane</keyword>
<reference evidence="2 3" key="1">
    <citation type="submission" date="2018-09" db="EMBL/GenBank/DDBJ databases">
        <title>Isolation, diversity and antifungal activity of actinobacteria from wheat.</title>
        <authorList>
            <person name="Han C."/>
        </authorList>
    </citation>
    <scope>NUCLEOTIDE SEQUENCE [LARGE SCALE GENOMIC DNA]</scope>
    <source>
        <strain evidence="2 3">NEAU-YY265</strain>
    </source>
</reference>
<dbReference type="AlphaFoldDB" id="A0A418KPY9"/>
<evidence type="ECO:0000313" key="3">
    <source>
        <dbReference type="Proteomes" id="UP000284057"/>
    </source>
</evidence>
<organism evidence="2 3">
    <name type="scientific">Jiangella rhizosphaerae</name>
    <dbReference type="NCBI Taxonomy" id="2293569"/>
    <lineage>
        <taxon>Bacteria</taxon>
        <taxon>Bacillati</taxon>
        <taxon>Actinomycetota</taxon>
        <taxon>Actinomycetes</taxon>
        <taxon>Jiangellales</taxon>
        <taxon>Jiangellaceae</taxon>
        <taxon>Jiangella</taxon>
    </lineage>
</organism>
<keyword evidence="1" id="KW-0472">Membrane</keyword>
<keyword evidence="3" id="KW-1185">Reference proteome</keyword>
<evidence type="ECO:0000313" key="2">
    <source>
        <dbReference type="EMBL" id="RIQ21275.1"/>
    </source>
</evidence>
<comment type="caution">
    <text evidence="2">The sequence shown here is derived from an EMBL/GenBank/DDBJ whole genome shotgun (WGS) entry which is preliminary data.</text>
</comment>
<evidence type="ECO:0000256" key="1">
    <source>
        <dbReference type="SAM" id="Phobius"/>
    </source>
</evidence>
<keyword evidence="1" id="KW-1133">Transmembrane helix</keyword>
<accession>A0A418KPY9</accession>
<feature type="transmembrane region" description="Helical" evidence="1">
    <location>
        <begin position="72"/>
        <end position="90"/>
    </location>
</feature>
<dbReference type="Proteomes" id="UP000284057">
    <property type="component" value="Unassembled WGS sequence"/>
</dbReference>
<sequence length="91" mass="9850">MAEVTEHLRVIRNAAGDGMHHALATEQLLLQLRQATNSVELTDHPDEVNLVAPRPADGSAKLAEPSERRRRIRVAFAVAVIIVLALAVAVV</sequence>